<keyword evidence="6" id="KW-0479">Metal-binding</keyword>
<dbReference type="SUPFAM" id="SSF56784">
    <property type="entry name" value="HAD-like"/>
    <property type="match status" value="1"/>
</dbReference>
<evidence type="ECO:0000256" key="2">
    <source>
        <dbReference type="ARBA" id="ARBA00004496"/>
    </source>
</evidence>
<keyword evidence="13" id="KW-1185">Reference proteome</keyword>
<dbReference type="Proteomes" id="UP000738126">
    <property type="component" value="Unassembled WGS sequence"/>
</dbReference>
<evidence type="ECO:0000256" key="4">
    <source>
        <dbReference type="ARBA" id="ARBA00012146"/>
    </source>
</evidence>
<evidence type="ECO:0000256" key="10">
    <source>
        <dbReference type="ARBA" id="ARBA00039357"/>
    </source>
</evidence>
<dbReference type="NCBIfam" id="TIGR01460">
    <property type="entry name" value="HAD-SF-IIA"/>
    <property type="match status" value="1"/>
</dbReference>
<evidence type="ECO:0000256" key="7">
    <source>
        <dbReference type="ARBA" id="ARBA00022801"/>
    </source>
</evidence>
<dbReference type="RefSeq" id="WP_200260864.1">
    <property type="nucleotide sequence ID" value="NZ_NRSH01000160.1"/>
</dbReference>
<organism evidence="12 13">
    <name type="scientific">Halorhodospira neutriphila</name>
    <dbReference type="NCBI Taxonomy" id="168379"/>
    <lineage>
        <taxon>Bacteria</taxon>
        <taxon>Pseudomonadati</taxon>
        <taxon>Pseudomonadota</taxon>
        <taxon>Gammaproteobacteria</taxon>
        <taxon>Chromatiales</taxon>
        <taxon>Ectothiorhodospiraceae</taxon>
        <taxon>Halorhodospira</taxon>
    </lineage>
</organism>
<keyword evidence="8" id="KW-0460">Magnesium</keyword>
<evidence type="ECO:0000256" key="8">
    <source>
        <dbReference type="ARBA" id="ARBA00022842"/>
    </source>
</evidence>
<dbReference type="InterPro" id="IPR006355">
    <property type="entry name" value="LHPP/HDHD2"/>
</dbReference>
<dbReference type="InterPro" id="IPR023214">
    <property type="entry name" value="HAD_sf"/>
</dbReference>
<evidence type="ECO:0000256" key="9">
    <source>
        <dbReference type="ARBA" id="ARBA00037258"/>
    </source>
</evidence>
<dbReference type="PANTHER" id="PTHR19288:SF44">
    <property type="entry name" value="PHOSPHOLYSINE PHOSPHOHISTIDINE INORGANIC PYROPHOSPHATE PHOSPHATASE"/>
    <property type="match status" value="1"/>
</dbReference>
<evidence type="ECO:0000256" key="1">
    <source>
        <dbReference type="ARBA" id="ARBA00001946"/>
    </source>
</evidence>
<comment type="cofactor">
    <cofactor evidence="1">
        <name>Mg(2+)</name>
        <dbReference type="ChEBI" id="CHEBI:18420"/>
    </cofactor>
</comment>
<sequence length="272" mass="29001">MISGVLLDIGGVLHEGERATDGGPQALAALRRAGVPLRFATNTSRCARAAVAERLRGLGYAVEAEQILTAPRAAAQAVTERGLRPYLIAHPDLEPDLRGLETRDPSAVLIADAAEQFTYRRLNAAFRLLLRGAPLLAVARNRYFQEEDGLSLDMGPFVAALEYASGAEAELYGKPAAAFFRQGAAELGLPPHEVLMVGDDVEADVQGALAAGLQAALVRTGKYRPGDERAGDLPFPVFDSLAEVVRWLLAPDGAPVDERCRQASSRGRRGHG</sequence>
<gene>
    <name evidence="12" type="ORF">CKO13_10760</name>
</gene>
<dbReference type="EMBL" id="NRSH01000160">
    <property type="protein sequence ID" value="MBK1727483.1"/>
    <property type="molecule type" value="Genomic_DNA"/>
</dbReference>
<evidence type="ECO:0000256" key="3">
    <source>
        <dbReference type="ARBA" id="ARBA00007958"/>
    </source>
</evidence>
<dbReference type="Pfam" id="PF13242">
    <property type="entry name" value="Hydrolase_like"/>
    <property type="match status" value="1"/>
</dbReference>
<evidence type="ECO:0000256" key="11">
    <source>
        <dbReference type="ARBA" id="ARBA00047820"/>
    </source>
</evidence>
<evidence type="ECO:0000256" key="6">
    <source>
        <dbReference type="ARBA" id="ARBA00022723"/>
    </source>
</evidence>
<evidence type="ECO:0000313" key="13">
    <source>
        <dbReference type="Proteomes" id="UP000738126"/>
    </source>
</evidence>
<dbReference type="InterPro" id="IPR036412">
    <property type="entry name" value="HAD-like_sf"/>
</dbReference>
<dbReference type="NCBIfam" id="TIGR01458">
    <property type="entry name" value="HAD-SF-IIA-hyp3"/>
    <property type="match status" value="1"/>
</dbReference>
<dbReference type="EC" id="3.6.1.1" evidence="4"/>
<dbReference type="PANTHER" id="PTHR19288">
    <property type="entry name" value="4-NITROPHENYLPHOSPHATASE-RELATED"/>
    <property type="match status" value="1"/>
</dbReference>
<name>A0ABS1E9G3_9GAMM</name>
<protein>
    <recommendedName>
        <fullName evidence="10">Phospholysine phosphohistidine inorganic pyrophosphate phosphatase</fullName>
        <ecNumber evidence="4">3.6.1.1</ecNumber>
    </recommendedName>
</protein>
<comment type="catalytic activity">
    <reaction evidence="11">
        <text>diphosphate + H2O = 2 phosphate + H(+)</text>
        <dbReference type="Rhea" id="RHEA:24576"/>
        <dbReference type="ChEBI" id="CHEBI:15377"/>
        <dbReference type="ChEBI" id="CHEBI:15378"/>
        <dbReference type="ChEBI" id="CHEBI:33019"/>
        <dbReference type="ChEBI" id="CHEBI:43474"/>
        <dbReference type="EC" id="3.6.1.1"/>
    </reaction>
</comment>
<dbReference type="InterPro" id="IPR006357">
    <property type="entry name" value="HAD-SF_hydro_IIA"/>
</dbReference>
<proteinExistence type="inferred from homology"/>
<evidence type="ECO:0000256" key="5">
    <source>
        <dbReference type="ARBA" id="ARBA00022490"/>
    </source>
</evidence>
<comment type="subcellular location">
    <subcellularLocation>
        <location evidence="2">Cytoplasm</location>
    </subcellularLocation>
</comment>
<comment type="function">
    <text evidence="9">Phosphatase that hydrolyzes imidodiphosphate, 3-phosphohistidine and 6-phospholysine. Has broad substrate specificity and can also hydrolyze inorganic diphosphate, but with lower efficiency.</text>
</comment>
<dbReference type="Gene3D" id="3.40.50.1000">
    <property type="entry name" value="HAD superfamily/HAD-like"/>
    <property type="match status" value="2"/>
</dbReference>
<keyword evidence="7 12" id="KW-0378">Hydrolase</keyword>
<comment type="similarity">
    <text evidence="3">Belongs to the HAD-like hydrolase superfamily.</text>
</comment>
<accession>A0ABS1E9G3</accession>
<dbReference type="Pfam" id="PF13344">
    <property type="entry name" value="Hydrolase_6"/>
    <property type="match status" value="1"/>
</dbReference>
<keyword evidence="5" id="KW-0963">Cytoplasm</keyword>
<reference evidence="12 13" key="1">
    <citation type="journal article" date="2020" name="Microorganisms">
        <title>Osmotic Adaptation and Compatible Solute Biosynthesis of Phototrophic Bacteria as Revealed from Genome Analyses.</title>
        <authorList>
            <person name="Imhoff J.F."/>
            <person name="Rahn T."/>
            <person name="Kunzel S."/>
            <person name="Keller A."/>
            <person name="Neulinger S.C."/>
        </authorList>
    </citation>
    <scope>NUCLEOTIDE SEQUENCE [LARGE SCALE GENOMIC DNA]</scope>
    <source>
        <strain evidence="12 13">DSM 15116</strain>
    </source>
</reference>
<comment type="caution">
    <text evidence="12">The sequence shown here is derived from an EMBL/GenBank/DDBJ whole genome shotgun (WGS) entry which is preliminary data.</text>
</comment>
<evidence type="ECO:0000313" key="12">
    <source>
        <dbReference type="EMBL" id="MBK1727483.1"/>
    </source>
</evidence>
<dbReference type="GO" id="GO:0016787">
    <property type="term" value="F:hydrolase activity"/>
    <property type="evidence" value="ECO:0007669"/>
    <property type="project" value="UniProtKB-KW"/>
</dbReference>